<dbReference type="AlphaFoldDB" id="A0A1Y1ZL22"/>
<feature type="chain" id="PRO_5012260038" evidence="5">
    <location>
        <begin position="22"/>
        <end position="388"/>
    </location>
</feature>
<dbReference type="Proteomes" id="UP000193144">
    <property type="component" value="Unassembled WGS sequence"/>
</dbReference>
<evidence type="ECO:0000256" key="2">
    <source>
        <dbReference type="ARBA" id="ARBA00022801"/>
    </source>
</evidence>
<dbReference type="SUPFAM" id="SSF51445">
    <property type="entry name" value="(Trans)glycosidases"/>
    <property type="match status" value="1"/>
</dbReference>
<keyword evidence="3 4" id="KW-0326">Glycosidase</keyword>
<feature type="active site" description="Proton donor" evidence="4">
    <location>
        <position position="156"/>
    </location>
</feature>
<evidence type="ECO:0000259" key="6">
    <source>
        <dbReference type="PROSITE" id="PS51764"/>
    </source>
</evidence>
<comment type="similarity">
    <text evidence="1 4">Belongs to the glycosyl hydrolase 26 family.</text>
</comment>
<sequence>MKSTFATLVLLLHSLLPHAHGVGIPNPNVHKRASKPLGLPSNGLAKNCIAIGFLPSDGSSQSPPYTMAKINSALALPGGASTYGRYAQITSAASFSGDQLLSQLSDIKASGAVFVASVMPSIPFSSVTSTTANAVAAVLKKFTDEGIHVWLRFAHEMNWYVQDGTYHGSPSEFLSAWKTMYAANCAGNEMVSCFWSPNCASASSLQAWWPGPETVDIVGVDCYPKTINTNAFETAYGDFYNTFSKPHGLPFAIGETGAGGGDRETWLKMLVAKEMKQKYPDYVSLSWFEFDKEADFRIVMGDSGTLGQTKSVLAQAEGDVTCGGAQQLPTSKSAVGVPSKSGVVGPTPVKSSPAKPTATACDWGCWGWDCSAKVPCQSPWTCKGGYCK</sequence>
<dbReference type="GO" id="GO:0016985">
    <property type="term" value="F:mannan endo-1,4-beta-mannosidase activity"/>
    <property type="evidence" value="ECO:0007669"/>
    <property type="project" value="InterPro"/>
</dbReference>
<evidence type="ECO:0000313" key="8">
    <source>
        <dbReference type="Proteomes" id="UP000193144"/>
    </source>
</evidence>
<dbReference type="Gene3D" id="3.20.20.80">
    <property type="entry name" value="Glycosidases"/>
    <property type="match status" value="1"/>
</dbReference>
<dbReference type="PROSITE" id="PS51764">
    <property type="entry name" value="GH26"/>
    <property type="match status" value="1"/>
</dbReference>
<name>A0A1Y1ZL22_9PLEO</name>
<dbReference type="InterPro" id="IPR000805">
    <property type="entry name" value="Glyco_hydro_26"/>
</dbReference>
<gene>
    <name evidence="7" type="ORF">BCR34DRAFT_674012</name>
</gene>
<organism evidence="7 8">
    <name type="scientific">Clohesyomyces aquaticus</name>
    <dbReference type="NCBI Taxonomy" id="1231657"/>
    <lineage>
        <taxon>Eukaryota</taxon>
        <taxon>Fungi</taxon>
        <taxon>Dikarya</taxon>
        <taxon>Ascomycota</taxon>
        <taxon>Pezizomycotina</taxon>
        <taxon>Dothideomycetes</taxon>
        <taxon>Pleosporomycetidae</taxon>
        <taxon>Pleosporales</taxon>
        <taxon>Lindgomycetaceae</taxon>
        <taxon>Clohesyomyces</taxon>
    </lineage>
</organism>
<dbReference type="PANTHER" id="PTHR40079">
    <property type="entry name" value="MANNAN ENDO-1,4-BETA-MANNOSIDASE E-RELATED"/>
    <property type="match status" value="1"/>
</dbReference>
<evidence type="ECO:0000256" key="4">
    <source>
        <dbReference type="PROSITE-ProRule" id="PRU01100"/>
    </source>
</evidence>
<evidence type="ECO:0000256" key="5">
    <source>
        <dbReference type="SAM" id="SignalP"/>
    </source>
</evidence>
<proteinExistence type="inferred from homology"/>
<keyword evidence="8" id="KW-1185">Reference proteome</keyword>
<keyword evidence="2 4" id="KW-0378">Hydrolase</keyword>
<accession>A0A1Y1ZL22</accession>
<feature type="domain" description="GH26" evidence="6">
    <location>
        <begin position="1"/>
        <end position="309"/>
    </location>
</feature>
<protein>
    <submittedName>
        <fullName evidence="7">Glycoside hydrolase superfamily</fullName>
    </submittedName>
</protein>
<evidence type="ECO:0000256" key="3">
    <source>
        <dbReference type="ARBA" id="ARBA00023295"/>
    </source>
</evidence>
<dbReference type="EMBL" id="MCFA01000066">
    <property type="protein sequence ID" value="ORY10942.1"/>
    <property type="molecule type" value="Genomic_DNA"/>
</dbReference>
<dbReference type="InterPro" id="IPR017853">
    <property type="entry name" value="GH"/>
</dbReference>
<dbReference type="PANTHER" id="PTHR40079:SF6">
    <property type="entry name" value="GH26 DOMAIN-CONTAINING PROTEIN"/>
    <property type="match status" value="1"/>
</dbReference>
<keyword evidence="5" id="KW-0732">Signal</keyword>
<dbReference type="Pfam" id="PF02156">
    <property type="entry name" value="Glyco_hydro_26"/>
    <property type="match status" value="1"/>
</dbReference>
<dbReference type="OrthoDB" id="428177at2759"/>
<evidence type="ECO:0000313" key="7">
    <source>
        <dbReference type="EMBL" id="ORY10942.1"/>
    </source>
</evidence>
<dbReference type="GO" id="GO:0006080">
    <property type="term" value="P:substituted mannan metabolic process"/>
    <property type="evidence" value="ECO:0007669"/>
    <property type="project" value="InterPro"/>
</dbReference>
<reference evidence="7 8" key="1">
    <citation type="submission" date="2016-07" db="EMBL/GenBank/DDBJ databases">
        <title>Pervasive Adenine N6-methylation of Active Genes in Fungi.</title>
        <authorList>
            <consortium name="DOE Joint Genome Institute"/>
            <person name="Mondo S.J."/>
            <person name="Dannebaum R.O."/>
            <person name="Kuo R.C."/>
            <person name="Labutti K."/>
            <person name="Haridas S."/>
            <person name="Kuo A."/>
            <person name="Salamov A."/>
            <person name="Ahrendt S.R."/>
            <person name="Lipzen A."/>
            <person name="Sullivan W."/>
            <person name="Andreopoulos W.B."/>
            <person name="Clum A."/>
            <person name="Lindquist E."/>
            <person name="Daum C."/>
            <person name="Ramamoorthy G.K."/>
            <person name="Gryganskyi A."/>
            <person name="Culley D."/>
            <person name="Magnuson J.K."/>
            <person name="James T.Y."/>
            <person name="O'Malley M.A."/>
            <person name="Stajich J.E."/>
            <person name="Spatafora J.W."/>
            <person name="Visel A."/>
            <person name="Grigoriev I.V."/>
        </authorList>
    </citation>
    <scope>NUCLEOTIDE SEQUENCE [LARGE SCALE GENOMIC DNA]</scope>
    <source>
        <strain evidence="7 8">CBS 115471</strain>
    </source>
</reference>
<feature type="active site" description="Nucleophile" evidence="4">
    <location>
        <position position="255"/>
    </location>
</feature>
<comment type="caution">
    <text evidence="7">The sequence shown here is derived from an EMBL/GenBank/DDBJ whole genome shotgun (WGS) entry which is preliminary data.</text>
</comment>
<feature type="signal peptide" evidence="5">
    <location>
        <begin position="1"/>
        <end position="21"/>
    </location>
</feature>
<dbReference type="InterPro" id="IPR022790">
    <property type="entry name" value="GH26_dom"/>
</dbReference>
<evidence type="ECO:0000256" key="1">
    <source>
        <dbReference type="ARBA" id="ARBA00007754"/>
    </source>
</evidence>